<sequence length="484" mass="54448">MKKKSLAKNAALNMFKTLMSMIFPLVTYPYVTRILQVENIGKINFSGSVVSYFTLLAGLGISTYAIREGAGLRQDKHKFEIFSNEVFTINIISSMVSYALFVCMLIAVQDLHPYIPLILIQSIGIIGPTVGVEWLYSVYEDYEYITIRSIVVQIASMILMFVFVHKQSDYILYTGILVFASTAAYLFNFCHSKKYIRLRLTRNPNIKKHIKPIVVIFAMSVATTIYVNSDTTMLGGMAGNYYVGLYNAATKIYTVMKSLMAACILVSLPRLSNYLAIEEYAEYSEKASSILNGFLTFLPPIVIGVFMTAPQIISILAGKSFLDATISLRILCISLFFSIVAVYMTNVVLLPLKKEKQIMYATFASAIINLLLNFIFIPLWKQTGAAITTVVAEIVVMFWQVCAYKKSDHCIELRLNKSNLKAIFIACCVIILICVSVDTFQMKFIVAFFVKVILAIISYIIILVVLHHTIALKVIEFIRNCLKK</sequence>
<dbReference type="EMBL" id="WWVW01000018">
    <property type="protein sequence ID" value="MZL77776.1"/>
    <property type="molecule type" value="Genomic_DNA"/>
</dbReference>
<feature type="transmembrane region" description="Helical" evidence="6">
    <location>
        <begin position="422"/>
        <end position="440"/>
    </location>
</feature>
<evidence type="ECO:0000313" key="7">
    <source>
        <dbReference type="EMBL" id="MZL77776.1"/>
    </source>
</evidence>
<feature type="transmembrane region" description="Helical" evidence="6">
    <location>
        <begin position="87"/>
        <end position="108"/>
    </location>
</feature>
<evidence type="ECO:0000256" key="3">
    <source>
        <dbReference type="ARBA" id="ARBA00022692"/>
    </source>
</evidence>
<comment type="caution">
    <text evidence="7">The sequence shown here is derived from an EMBL/GenBank/DDBJ whole genome shotgun (WGS) entry which is preliminary data.</text>
</comment>
<comment type="subcellular location">
    <subcellularLocation>
        <location evidence="1">Cell membrane</location>
        <topology evidence="1">Multi-pass membrane protein</topology>
    </subcellularLocation>
</comment>
<dbReference type="PANTHER" id="PTHR30250">
    <property type="entry name" value="PST FAMILY PREDICTED COLANIC ACID TRANSPORTER"/>
    <property type="match status" value="1"/>
</dbReference>
<proteinExistence type="predicted"/>
<feature type="transmembrane region" description="Helical" evidence="6">
    <location>
        <begin position="328"/>
        <end position="351"/>
    </location>
</feature>
<feature type="transmembrane region" description="Helical" evidence="6">
    <location>
        <begin position="145"/>
        <end position="164"/>
    </location>
</feature>
<accession>A0ABW9X568</accession>
<feature type="transmembrane region" description="Helical" evidence="6">
    <location>
        <begin position="170"/>
        <end position="189"/>
    </location>
</feature>
<feature type="transmembrane region" description="Helical" evidence="6">
    <location>
        <begin position="358"/>
        <end position="377"/>
    </location>
</feature>
<feature type="transmembrane region" description="Helical" evidence="6">
    <location>
        <begin position="43"/>
        <end position="66"/>
    </location>
</feature>
<organism evidence="7 8">
    <name type="scientific">Blautia massiliensis</name>
    <name type="common">ex Durand et al. 2017</name>
    <dbReference type="NCBI Taxonomy" id="1737424"/>
    <lineage>
        <taxon>Bacteria</taxon>
        <taxon>Bacillati</taxon>
        <taxon>Bacillota</taxon>
        <taxon>Clostridia</taxon>
        <taxon>Lachnospirales</taxon>
        <taxon>Lachnospiraceae</taxon>
        <taxon>Blautia</taxon>
    </lineage>
</organism>
<feature type="transmembrane region" description="Helical" evidence="6">
    <location>
        <begin position="248"/>
        <end position="268"/>
    </location>
</feature>
<dbReference type="PANTHER" id="PTHR30250:SF11">
    <property type="entry name" value="O-ANTIGEN TRANSPORTER-RELATED"/>
    <property type="match status" value="1"/>
</dbReference>
<gene>
    <name evidence="7" type="ORF">GT718_10460</name>
</gene>
<dbReference type="CDD" id="cd13128">
    <property type="entry name" value="MATE_Wzx_like"/>
    <property type="match status" value="1"/>
</dbReference>
<reference evidence="7 8" key="1">
    <citation type="journal article" date="2019" name="Nat. Med.">
        <title>A library of human gut bacterial isolates paired with longitudinal multiomics data enables mechanistic microbiome research.</title>
        <authorList>
            <person name="Poyet M."/>
            <person name="Groussin M."/>
            <person name="Gibbons S.M."/>
            <person name="Avila-Pacheco J."/>
            <person name="Jiang X."/>
            <person name="Kearney S.M."/>
            <person name="Perrotta A.R."/>
            <person name="Berdy B."/>
            <person name="Zhao S."/>
            <person name="Lieberman T.D."/>
            <person name="Swanson P.K."/>
            <person name="Smith M."/>
            <person name="Roesemann S."/>
            <person name="Alexander J.E."/>
            <person name="Rich S.A."/>
            <person name="Livny J."/>
            <person name="Vlamakis H."/>
            <person name="Clish C."/>
            <person name="Bullock K."/>
            <person name="Deik A."/>
            <person name="Scott J."/>
            <person name="Pierce K.A."/>
            <person name="Xavier R.J."/>
            <person name="Alm E.J."/>
        </authorList>
    </citation>
    <scope>NUCLEOTIDE SEQUENCE [LARGE SCALE GENOMIC DNA]</scope>
    <source>
        <strain evidence="7 8">BIOML-A1</strain>
    </source>
</reference>
<evidence type="ECO:0000313" key="8">
    <source>
        <dbReference type="Proteomes" id="UP000452293"/>
    </source>
</evidence>
<dbReference type="RefSeq" id="WP_129975323.1">
    <property type="nucleotide sequence ID" value="NZ_WWVV01000017.1"/>
</dbReference>
<dbReference type="InterPro" id="IPR050833">
    <property type="entry name" value="Poly_Biosynth_Transport"/>
</dbReference>
<name>A0ABW9X568_9FIRM</name>
<keyword evidence="2" id="KW-1003">Cell membrane</keyword>
<dbReference type="InterPro" id="IPR002797">
    <property type="entry name" value="Polysacc_synth"/>
</dbReference>
<feature type="transmembrane region" description="Helical" evidence="6">
    <location>
        <begin position="383"/>
        <end position="401"/>
    </location>
</feature>
<keyword evidence="3 6" id="KW-0812">Transmembrane</keyword>
<feature type="transmembrane region" description="Helical" evidence="6">
    <location>
        <begin position="210"/>
        <end position="228"/>
    </location>
</feature>
<evidence type="ECO:0000256" key="4">
    <source>
        <dbReference type="ARBA" id="ARBA00022989"/>
    </source>
</evidence>
<keyword evidence="4 6" id="KW-1133">Transmembrane helix</keyword>
<keyword evidence="8" id="KW-1185">Reference proteome</keyword>
<dbReference type="Pfam" id="PF01943">
    <property type="entry name" value="Polysacc_synt"/>
    <property type="match status" value="1"/>
</dbReference>
<feature type="transmembrane region" description="Helical" evidence="6">
    <location>
        <begin position="446"/>
        <end position="466"/>
    </location>
</feature>
<feature type="transmembrane region" description="Helical" evidence="6">
    <location>
        <begin position="114"/>
        <end position="136"/>
    </location>
</feature>
<protein>
    <submittedName>
        <fullName evidence="7">Oligosaccharide flippase family protein</fullName>
    </submittedName>
</protein>
<feature type="transmembrane region" description="Helical" evidence="6">
    <location>
        <begin position="289"/>
        <end position="316"/>
    </location>
</feature>
<dbReference type="Proteomes" id="UP000452293">
    <property type="component" value="Unassembled WGS sequence"/>
</dbReference>
<keyword evidence="5 6" id="KW-0472">Membrane</keyword>
<evidence type="ECO:0000256" key="1">
    <source>
        <dbReference type="ARBA" id="ARBA00004651"/>
    </source>
</evidence>
<evidence type="ECO:0000256" key="2">
    <source>
        <dbReference type="ARBA" id="ARBA00022475"/>
    </source>
</evidence>
<evidence type="ECO:0000256" key="5">
    <source>
        <dbReference type="ARBA" id="ARBA00023136"/>
    </source>
</evidence>
<feature type="transmembrane region" description="Helical" evidence="6">
    <location>
        <begin position="12"/>
        <end position="31"/>
    </location>
</feature>
<evidence type="ECO:0000256" key="6">
    <source>
        <dbReference type="SAM" id="Phobius"/>
    </source>
</evidence>